<reference evidence="1 2" key="3">
    <citation type="journal article" date="2022" name="Microbiol. Spectr.">
        <title>Folding features and dynamics of 3D genome architecture in plant fungal pathogens.</title>
        <authorList>
            <person name="Xia C."/>
        </authorList>
    </citation>
    <scope>NUCLEOTIDE SEQUENCE [LARGE SCALE GENOMIC DNA]</scope>
    <source>
        <strain evidence="1 2">93-210</strain>
    </source>
</reference>
<comment type="caution">
    <text evidence="1">The sequence shown here is derived from an EMBL/GenBank/DDBJ whole genome shotgun (WGS) entry which is preliminary data.</text>
</comment>
<accession>A0ACC0DVE7</accession>
<evidence type="ECO:0000313" key="1">
    <source>
        <dbReference type="EMBL" id="KAI7938790.1"/>
    </source>
</evidence>
<reference evidence="2" key="2">
    <citation type="journal article" date="2018" name="Mol. Plant Microbe Interact.">
        <title>Genome sequence resources for the wheat stripe rust pathogen (Puccinia striiformis f. sp. tritici) and the barley stripe rust pathogen (Puccinia striiformis f. sp. hordei).</title>
        <authorList>
            <person name="Xia C."/>
            <person name="Wang M."/>
            <person name="Yin C."/>
            <person name="Cornejo O.E."/>
            <person name="Hulbert S.H."/>
            <person name="Chen X."/>
        </authorList>
    </citation>
    <scope>NUCLEOTIDE SEQUENCE [LARGE SCALE GENOMIC DNA]</scope>
    <source>
        <strain evidence="2">93-210</strain>
    </source>
</reference>
<protein>
    <submittedName>
        <fullName evidence="1">Uncharacterized protein</fullName>
    </submittedName>
</protein>
<organism evidence="1 2">
    <name type="scientific">Puccinia striiformis f. sp. tritici</name>
    <dbReference type="NCBI Taxonomy" id="168172"/>
    <lineage>
        <taxon>Eukaryota</taxon>
        <taxon>Fungi</taxon>
        <taxon>Dikarya</taxon>
        <taxon>Basidiomycota</taxon>
        <taxon>Pucciniomycotina</taxon>
        <taxon>Pucciniomycetes</taxon>
        <taxon>Pucciniales</taxon>
        <taxon>Pucciniaceae</taxon>
        <taxon>Puccinia</taxon>
    </lineage>
</organism>
<name>A0ACC0DVE7_9BASI</name>
<reference evidence="2" key="1">
    <citation type="journal article" date="2018" name="BMC Genomics">
        <title>Genomic insights into host adaptation between the wheat stripe rust pathogen (Puccinia striiformis f. sp. tritici) and the barley stripe rust pathogen (Puccinia striiformis f. sp. hordei).</title>
        <authorList>
            <person name="Xia C."/>
            <person name="Wang M."/>
            <person name="Yin C."/>
            <person name="Cornejo O.E."/>
            <person name="Hulbert S.H."/>
            <person name="Chen X."/>
        </authorList>
    </citation>
    <scope>NUCLEOTIDE SEQUENCE [LARGE SCALE GENOMIC DNA]</scope>
    <source>
        <strain evidence="2">93-210</strain>
    </source>
</reference>
<keyword evidence="2" id="KW-1185">Reference proteome</keyword>
<evidence type="ECO:0000313" key="2">
    <source>
        <dbReference type="Proteomes" id="UP001060170"/>
    </source>
</evidence>
<proteinExistence type="predicted"/>
<dbReference type="Proteomes" id="UP001060170">
    <property type="component" value="Chromosome 15"/>
</dbReference>
<gene>
    <name evidence="1" type="ORF">MJO28_014369</name>
</gene>
<dbReference type="EMBL" id="CM045879">
    <property type="protein sequence ID" value="KAI7938790.1"/>
    <property type="molecule type" value="Genomic_DNA"/>
</dbReference>
<sequence length="1379" mass="153289">MSGSQPDSEEKLGSPSGSQASPKSENPETASGLVSGSISSSDSGNTEIASGLVTSSQPGTSLPADPTPTMPPKKSKPEEKPAVAIDEGSPALAKFLSNPQAYVSYISPQLLSDGSNISQWLDSLEDLVLLVFGIRKFCLEESNFMLLSVTMDRSLTHVIKNSISVDLRPILRDSESSWDSLETLKKNFHKSVRSRQFDLLSSLVKLDSAPTPAHFNKFFSIVSELGGLGLHIPLELQGLFLQVLTQPPTGTTRTTLNNLILAASEKTDQLGPRDVQVMYNSLITESVDGDGSQNSPFQINQLSAGRRAPEGSNGSRNTGQSGSGRRPPFGNDGIGGHQALALDQCGYCRERGHWKRDCPTRPENRGRTSGGPGLQKNPVGSYAPAIRVAAADAQGIVDTGATNHVSGSFHLLTNVRPLKQSILLNLASFDGSVTATHVGTLSLPSKHSTISLENVLYSPAVRGTLISLGQLVDEGFQVELKNDSLVISDLVSGEMVEGSFGGRAWNIALKSSHPLFSSSTSPTPAVMKLSGDWGSSLEWHCRLGHVSDKIIKSFLKRYVPSFDLRSWVPFFCETCAATKSERRRAELSSEISSKDKLDLVVSDVLGPVNPPDIFGNEYVLTLRDHATTFSYCFVIKSRSEVETKLQHALKIISVQQKPPKHFRCDNAKEYTKKSFVTFLNSLGTTMALTAAYTPEQNGEAERLNRTLGDMARSMLKHSGLPKTMWTFAYKAAVFLHNRLPNSRTKDKTPLELWAGVTPQVENMYPFGAKAYVHIPKENRIKMDDRGRLCFLVGYLEDGRGWYFWDAESKSVISSSAATFVEYAGRPLIPKNTNKASVDFMLNQLELPLGKVPVEIICKEQDTMLEQIPQISDLEIPKNLKNAKKSELWDWWKKACVEELKSLEEFDVWDVLDEDPKMKVAGSRWVFALKRNSDNLILRFKARFVVQGFTQVLGVDCFATFAPTASLSSLRVLFALAEINGWEINTFDVSTAYLHSPIDEEIYVRPPVELCPELKGKVLKLKKALYGTKQAPRCWWKFFKSVMEKLGFVVEEVEQSIYRCKRNDDLLLVWMHVDDGVVFTNSSLLRDEIKEGMEKDLKIKWEFGISRVVGIDVERKDGIRLSQSHLAKQIVDEAEKYLRKSILAVTTPLPDENLFTCFTNEPVDVTQYQHFIGCLNYLALGTRPDISYAVNYLARYSQNPQKSHWRALTHLIGYIKRTGNDKLVIAPRGNELQLWVDAGWGGEFSRSTSGFLVQLGGAVVAWGSRRQKTVAMSTCAAEYISMGSGIEFLIFLKSLIENCWKKIGGSIYCDNKTAILVMEDNASRGRLKHLDRQFFYSNEMIRKHDLQLSWVKTTEQLADVFTKRLGPVNQTKARRCFFSS</sequence>